<evidence type="ECO:0000313" key="10">
    <source>
        <dbReference type="Proteomes" id="UP000245461"/>
    </source>
</evidence>
<dbReference type="PRINTS" id="PR01008">
    <property type="entry name" value="FLGLRINGFLGH"/>
</dbReference>
<dbReference type="Pfam" id="PF02107">
    <property type="entry name" value="FlgH"/>
    <property type="match status" value="1"/>
</dbReference>
<keyword evidence="10" id="KW-1185">Reference proteome</keyword>
<keyword evidence="7" id="KW-0449">Lipoprotein</keyword>
<accession>A0A317EC73</accession>
<keyword evidence="4 7" id="KW-0472">Membrane</keyword>
<keyword evidence="9" id="KW-0969">Cilium</keyword>
<comment type="subcellular location">
    <subcellularLocation>
        <location evidence="7">Cell outer membrane</location>
        <topology evidence="7">Lipid-anchor</topology>
    </subcellularLocation>
    <subcellularLocation>
        <location evidence="7">Bacterial flagellum basal body</location>
    </subcellularLocation>
</comment>
<dbReference type="RefSeq" id="WP_109905664.1">
    <property type="nucleotide sequence ID" value="NZ_QGLE01000005.1"/>
</dbReference>
<organism evidence="9 10">
    <name type="scientific">Zavarzinia aquatilis</name>
    <dbReference type="NCBI Taxonomy" id="2211142"/>
    <lineage>
        <taxon>Bacteria</taxon>
        <taxon>Pseudomonadati</taxon>
        <taxon>Pseudomonadota</taxon>
        <taxon>Alphaproteobacteria</taxon>
        <taxon>Rhodospirillales</taxon>
        <taxon>Zavarziniaceae</taxon>
        <taxon>Zavarzinia</taxon>
    </lineage>
</organism>
<evidence type="ECO:0000256" key="6">
    <source>
        <dbReference type="ARBA" id="ARBA00023237"/>
    </source>
</evidence>
<evidence type="ECO:0000256" key="4">
    <source>
        <dbReference type="ARBA" id="ARBA00023136"/>
    </source>
</evidence>
<dbReference type="GO" id="GO:0009427">
    <property type="term" value="C:bacterial-type flagellum basal body, distal rod, L ring"/>
    <property type="evidence" value="ECO:0007669"/>
    <property type="project" value="InterPro"/>
</dbReference>
<gene>
    <name evidence="7" type="primary">flgH</name>
    <name evidence="9" type="ORF">DKG74_11045</name>
</gene>
<dbReference type="GO" id="GO:0009279">
    <property type="term" value="C:cell outer membrane"/>
    <property type="evidence" value="ECO:0007669"/>
    <property type="project" value="UniProtKB-SubCell"/>
</dbReference>
<dbReference type="GO" id="GO:0071973">
    <property type="term" value="P:bacterial-type flagellum-dependent cell motility"/>
    <property type="evidence" value="ECO:0007669"/>
    <property type="project" value="InterPro"/>
</dbReference>
<keyword evidence="6 7" id="KW-0998">Cell outer membrane</keyword>
<evidence type="ECO:0000256" key="5">
    <source>
        <dbReference type="ARBA" id="ARBA00023143"/>
    </source>
</evidence>
<comment type="subunit">
    <text evidence="7">The basal body constitutes a major portion of the flagellar organelle and consists of four rings (L,P,S, and M) mounted on a central rod.</text>
</comment>
<dbReference type="PANTHER" id="PTHR34933:SF1">
    <property type="entry name" value="FLAGELLAR L-RING PROTEIN"/>
    <property type="match status" value="1"/>
</dbReference>
<dbReference type="AlphaFoldDB" id="A0A317EC73"/>
<evidence type="ECO:0000256" key="1">
    <source>
        <dbReference type="ARBA" id="ARBA00002591"/>
    </source>
</evidence>
<dbReference type="PANTHER" id="PTHR34933">
    <property type="entry name" value="FLAGELLAR L-RING PROTEIN"/>
    <property type="match status" value="1"/>
</dbReference>
<evidence type="ECO:0000256" key="7">
    <source>
        <dbReference type="HAMAP-Rule" id="MF_00415"/>
    </source>
</evidence>
<dbReference type="GO" id="GO:0003774">
    <property type="term" value="F:cytoskeletal motor activity"/>
    <property type="evidence" value="ECO:0007669"/>
    <property type="project" value="InterPro"/>
</dbReference>
<keyword evidence="5 7" id="KW-0975">Bacterial flagellum</keyword>
<dbReference type="HAMAP" id="MF_00415">
    <property type="entry name" value="FlgH"/>
    <property type="match status" value="1"/>
</dbReference>
<comment type="caution">
    <text evidence="9">The sequence shown here is derived from an EMBL/GenBank/DDBJ whole genome shotgun (WGS) entry which is preliminary data.</text>
</comment>
<protein>
    <recommendedName>
        <fullName evidence="7">Flagellar L-ring protein</fullName>
    </recommendedName>
    <alternativeName>
        <fullName evidence="7">Basal body L-ring protein</fullName>
    </alternativeName>
</protein>
<proteinExistence type="inferred from homology"/>
<feature type="signal peptide" evidence="8">
    <location>
        <begin position="1"/>
        <end position="21"/>
    </location>
</feature>
<evidence type="ECO:0000256" key="2">
    <source>
        <dbReference type="ARBA" id="ARBA00006929"/>
    </source>
</evidence>
<evidence type="ECO:0000256" key="8">
    <source>
        <dbReference type="SAM" id="SignalP"/>
    </source>
</evidence>
<evidence type="ECO:0000256" key="3">
    <source>
        <dbReference type="ARBA" id="ARBA00022729"/>
    </source>
</evidence>
<dbReference type="PROSITE" id="PS51257">
    <property type="entry name" value="PROKAR_LIPOPROTEIN"/>
    <property type="match status" value="1"/>
</dbReference>
<keyword evidence="9" id="KW-0282">Flagellum</keyword>
<keyword evidence="3 7" id="KW-0732">Signal</keyword>
<dbReference type="OrthoDB" id="9789227at2"/>
<name>A0A317EC73_9PROT</name>
<dbReference type="EMBL" id="QGLE01000005">
    <property type="protein sequence ID" value="PWR22943.1"/>
    <property type="molecule type" value="Genomic_DNA"/>
</dbReference>
<keyword evidence="9" id="KW-0966">Cell projection</keyword>
<sequence length="251" mass="26474">MNRFIRIALVAAAACSLGACSGFQERMSRIGEAPPLTPIQNPTATPGYTPVSLPMPNDPGMNSGVSASLWQQGSRAFFKDNRAARVGDILTVAIDIDEQADVQNQTARTRDSTENLGLGGLFGLETSVAGAALPAGYNPSGAVDLNSGTSSTGNGTIKRSEAVKMTIAAVVTQILPNGNLVIQGRQEVRVNNEVRELLIAGIVRPSDITAANTIKHTQIAEARISYGGRGQITDMQQPRYGQQVLDAILPF</sequence>
<feature type="chain" id="PRO_5016274520" description="Flagellar L-ring protein" evidence="8">
    <location>
        <begin position="22"/>
        <end position="251"/>
    </location>
</feature>
<evidence type="ECO:0000313" key="9">
    <source>
        <dbReference type="EMBL" id="PWR22943.1"/>
    </source>
</evidence>
<dbReference type="Proteomes" id="UP000245461">
    <property type="component" value="Unassembled WGS sequence"/>
</dbReference>
<reference evidence="9 10" key="1">
    <citation type="submission" date="2018-05" db="EMBL/GenBank/DDBJ databases">
        <title>Zavarzinia sp. HR-AS.</title>
        <authorList>
            <person name="Lee Y."/>
            <person name="Jeon C.O."/>
        </authorList>
    </citation>
    <scope>NUCLEOTIDE SEQUENCE [LARGE SCALE GENOMIC DNA]</scope>
    <source>
        <strain evidence="9 10">HR-AS</strain>
    </source>
</reference>
<dbReference type="InterPro" id="IPR000527">
    <property type="entry name" value="Flag_Lring"/>
</dbReference>
<comment type="function">
    <text evidence="1 7">Assembles around the rod to form the L-ring and probably protects the motor/basal body from shearing forces during rotation.</text>
</comment>
<dbReference type="NCBIfam" id="NF001305">
    <property type="entry name" value="PRK00249.1-5"/>
    <property type="match status" value="1"/>
</dbReference>
<comment type="similarity">
    <text evidence="2 7">Belongs to the FlgH family.</text>
</comment>